<feature type="region of interest" description="Disordered" evidence="1">
    <location>
        <begin position="1"/>
        <end position="20"/>
    </location>
</feature>
<protein>
    <submittedName>
        <fullName evidence="2">Uncharacterized protein</fullName>
    </submittedName>
</protein>
<dbReference type="Proteomes" id="UP001234585">
    <property type="component" value="Chromosome"/>
</dbReference>
<evidence type="ECO:0000256" key="1">
    <source>
        <dbReference type="SAM" id="MobiDB-lite"/>
    </source>
</evidence>
<organism evidence="2 3">
    <name type="scientific">Shinella sumterensis</name>
    <dbReference type="NCBI Taxonomy" id="1967501"/>
    <lineage>
        <taxon>Bacteria</taxon>
        <taxon>Pseudomonadati</taxon>
        <taxon>Pseudomonadota</taxon>
        <taxon>Alphaproteobacteria</taxon>
        <taxon>Hyphomicrobiales</taxon>
        <taxon>Rhizobiaceae</taxon>
        <taxon>Shinella</taxon>
    </lineage>
</organism>
<dbReference type="RefSeq" id="WP_306036422.1">
    <property type="nucleotide sequence ID" value="NZ_CP132302.1"/>
</dbReference>
<accession>A0AA50D7M3</accession>
<keyword evidence="3" id="KW-1185">Reference proteome</keyword>
<dbReference type="AlphaFoldDB" id="A0AA50D7M3"/>
<name>A0AA50D7M3_9HYPH</name>
<reference evidence="2 3" key="1">
    <citation type="submission" date="2023-08" db="EMBL/GenBank/DDBJ databases">
        <title>Pathogen: clinical or host-associated sample.</title>
        <authorList>
            <person name="Hergert J."/>
            <person name="Casey R."/>
            <person name="Wagner J."/>
            <person name="Young E.L."/>
            <person name="Oakeson K.F."/>
        </authorList>
    </citation>
    <scope>NUCLEOTIDE SEQUENCE [LARGE SCALE GENOMIC DNA]</scope>
    <source>
        <strain evidence="2 3">1760953</strain>
    </source>
</reference>
<sequence>MSTAKTQPAPQGATKESLQTRYKPLGLRAVVAATQCKPEIKSADANGKRDIPAVLQALHD</sequence>
<dbReference type="EMBL" id="CP132302">
    <property type="protein sequence ID" value="WLR95904.1"/>
    <property type="molecule type" value="Genomic_DNA"/>
</dbReference>
<evidence type="ECO:0000313" key="2">
    <source>
        <dbReference type="EMBL" id="WLR95904.1"/>
    </source>
</evidence>
<proteinExistence type="predicted"/>
<evidence type="ECO:0000313" key="3">
    <source>
        <dbReference type="Proteomes" id="UP001234585"/>
    </source>
</evidence>
<gene>
    <name evidence="2" type="ORF">Q9313_09100</name>
</gene>